<keyword evidence="3" id="KW-0378">Hydrolase</keyword>
<dbReference type="InterPro" id="IPR003140">
    <property type="entry name" value="PLipase/COase/thioEstase"/>
</dbReference>
<dbReference type="EMBL" id="MU003700">
    <property type="protein sequence ID" value="KAF2809934.1"/>
    <property type="molecule type" value="Genomic_DNA"/>
</dbReference>
<dbReference type="GeneID" id="54463764"/>
<evidence type="ECO:0000256" key="1">
    <source>
        <dbReference type="ARBA" id="ARBA00006499"/>
    </source>
</evidence>
<accession>A0A6A6YPI8</accession>
<proteinExistence type="inferred from homology"/>
<feature type="domain" description="Phospholipase/carboxylesterase/thioesterase" evidence="2">
    <location>
        <begin position="24"/>
        <end position="147"/>
    </location>
</feature>
<dbReference type="GO" id="GO:0052689">
    <property type="term" value="F:carboxylic ester hydrolase activity"/>
    <property type="evidence" value="ECO:0007669"/>
    <property type="project" value="TreeGrafter"/>
</dbReference>
<comment type="similarity">
    <text evidence="1">Belongs to the AB hydrolase superfamily. AB hydrolase 2 family.</text>
</comment>
<dbReference type="Proteomes" id="UP000504636">
    <property type="component" value="Unplaced"/>
</dbReference>
<name>A0A6A6YPI8_9PEZI</name>
<gene>
    <name evidence="3 5" type="ORF">BDZ99DRAFT_487936</name>
</gene>
<dbReference type="SUPFAM" id="SSF53474">
    <property type="entry name" value="alpha/beta-Hydrolases"/>
    <property type="match status" value="1"/>
</dbReference>
<reference evidence="5" key="2">
    <citation type="submission" date="2020-04" db="EMBL/GenBank/DDBJ databases">
        <authorList>
            <consortium name="NCBI Genome Project"/>
        </authorList>
    </citation>
    <scope>NUCLEOTIDE SEQUENCE</scope>
    <source>
        <strain evidence="5">CBS 304.34</strain>
    </source>
</reference>
<evidence type="ECO:0000313" key="4">
    <source>
        <dbReference type="Proteomes" id="UP000504636"/>
    </source>
</evidence>
<dbReference type="GO" id="GO:0005737">
    <property type="term" value="C:cytoplasm"/>
    <property type="evidence" value="ECO:0007669"/>
    <property type="project" value="TreeGrafter"/>
</dbReference>
<evidence type="ECO:0000259" key="2">
    <source>
        <dbReference type="Pfam" id="PF02230"/>
    </source>
</evidence>
<dbReference type="Gene3D" id="3.40.50.1820">
    <property type="entry name" value="alpha/beta hydrolase"/>
    <property type="match status" value="1"/>
</dbReference>
<reference evidence="5" key="3">
    <citation type="submission" date="2025-04" db="UniProtKB">
        <authorList>
            <consortium name="RefSeq"/>
        </authorList>
    </citation>
    <scope>IDENTIFICATION</scope>
    <source>
        <strain evidence="5">CBS 304.34</strain>
    </source>
</reference>
<dbReference type="RefSeq" id="XP_033576898.1">
    <property type="nucleotide sequence ID" value="XM_033722871.1"/>
</dbReference>
<dbReference type="InterPro" id="IPR029058">
    <property type="entry name" value="AB_hydrolase_fold"/>
</dbReference>
<dbReference type="AlphaFoldDB" id="A0A6A6YPI8"/>
<dbReference type="PANTHER" id="PTHR10655:SF64">
    <property type="entry name" value="PHOSPHOLIPASE_CARBOXYLESTERASE_THIOESTERASE DOMAIN-CONTAINING PROTEIN"/>
    <property type="match status" value="1"/>
</dbReference>
<keyword evidence="4" id="KW-1185">Reference proteome</keyword>
<reference evidence="3 5" key="1">
    <citation type="journal article" date="2020" name="Stud. Mycol.">
        <title>101 Dothideomycetes genomes: a test case for predicting lifestyles and emergence of pathogens.</title>
        <authorList>
            <person name="Haridas S."/>
            <person name="Albert R."/>
            <person name="Binder M."/>
            <person name="Bloem J."/>
            <person name="Labutti K."/>
            <person name="Salamov A."/>
            <person name="Andreopoulos B."/>
            <person name="Baker S."/>
            <person name="Barry K."/>
            <person name="Bills G."/>
            <person name="Bluhm B."/>
            <person name="Cannon C."/>
            <person name="Castanera R."/>
            <person name="Culley D."/>
            <person name="Daum C."/>
            <person name="Ezra D."/>
            <person name="Gonzalez J."/>
            <person name="Henrissat B."/>
            <person name="Kuo A."/>
            <person name="Liang C."/>
            <person name="Lipzen A."/>
            <person name="Lutzoni F."/>
            <person name="Magnuson J."/>
            <person name="Mondo S."/>
            <person name="Nolan M."/>
            <person name="Ohm R."/>
            <person name="Pangilinan J."/>
            <person name="Park H.-J."/>
            <person name="Ramirez L."/>
            <person name="Alfaro M."/>
            <person name="Sun H."/>
            <person name="Tritt A."/>
            <person name="Yoshinaga Y."/>
            <person name="Zwiers L.-H."/>
            <person name="Turgeon B."/>
            <person name="Goodwin S."/>
            <person name="Spatafora J."/>
            <person name="Crous P."/>
            <person name="Grigoriev I."/>
        </authorList>
    </citation>
    <scope>NUCLEOTIDE SEQUENCE</scope>
    <source>
        <strain evidence="3 5">CBS 304.34</strain>
    </source>
</reference>
<dbReference type="PANTHER" id="PTHR10655">
    <property type="entry name" value="LYSOPHOSPHOLIPASE-RELATED"/>
    <property type="match status" value="1"/>
</dbReference>
<sequence>MYADICLVLLDQIESLSDTNDSIPLIVPSNTTHTHTFIVLHGRGSNAHDFGPRFSSARTSAGHTLQELFPGVKLVFPTAKKRRAALYNRAWISQWFDNPSLDNPTERQEIMYDGLRESSGIIRGLIQEEAKLVGANNVVLVGLSQGSETWPYDTIQDDDPFGGSEGKDEDSLSKQQLRAANFARDICDLSMLPLDGRVAPAFSQVPVFLGHGTEDDKVRLHMGKQAYSILERLQVPVTWKTYEFGHWWKEPEEIDDIVNFLQEKVGLHTVKRD</sequence>
<evidence type="ECO:0000313" key="3">
    <source>
        <dbReference type="EMBL" id="KAF2809934.1"/>
    </source>
</evidence>
<dbReference type="Pfam" id="PF02230">
    <property type="entry name" value="Abhydrolase_2"/>
    <property type="match status" value="1"/>
</dbReference>
<dbReference type="OrthoDB" id="2418081at2759"/>
<dbReference type="InterPro" id="IPR050565">
    <property type="entry name" value="LYPA1-2/EST-like"/>
</dbReference>
<protein>
    <submittedName>
        <fullName evidence="3 5">Alpha/beta-hydrolase</fullName>
    </submittedName>
</protein>
<evidence type="ECO:0000313" key="5">
    <source>
        <dbReference type="RefSeq" id="XP_033576898.1"/>
    </source>
</evidence>
<dbReference type="GO" id="GO:0008474">
    <property type="term" value="F:palmitoyl-(protein) hydrolase activity"/>
    <property type="evidence" value="ECO:0007669"/>
    <property type="project" value="TreeGrafter"/>
</dbReference>
<organism evidence="3">
    <name type="scientific">Mytilinidion resinicola</name>
    <dbReference type="NCBI Taxonomy" id="574789"/>
    <lineage>
        <taxon>Eukaryota</taxon>
        <taxon>Fungi</taxon>
        <taxon>Dikarya</taxon>
        <taxon>Ascomycota</taxon>
        <taxon>Pezizomycotina</taxon>
        <taxon>Dothideomycetes</taxon>
        <taxon>Pleosporomycetidae</taxon>
        <taxon>Mytilinidiales</taxon>
        <taxon>Mytilinidiaceae</taxon>
        <taxon>Mytilinidion</taxon>
    </lineage>
</organism>